<dbReference type="Pfam" id="PF16656">
    <property type="entry name" value="Pur_ac_phosph_N"/>
    <property type="match status" value="1"/>
</dbReference>
<dbReference type="AlphaFoldDB" id="A0A8J3F8B9"/>
<dbReference type="SUPFAM" id="SSF49363">
    <property type="entry name" value="Purple acid phosphatase, N-terminal domain"/>
    <property type="match status" value="1"/>
</dbReference>
<dbReference type="EMBL" id="BMQB01000003">
    <property type="protein sequence ID" value="GGJ87549.1"/>
    <property type="molecule type" value="Genomic_DNA"/>
</dbReference>
<evidence type="ECO:0008006" key="7">
    <source>
        <dbReference type="Google" id="ProtNLM"/>
    </source>
</evidence>
<dbReference type="PANTHER" id="PTHR22953:SF153">
    <property type="entry name" value="PURPLE ACID PHOSPHATASE"/>
    <property type="match status" value="1"/>
</dbReference>
<dbReference type="PROSITE" id="PS51318">
    <property type="entry name" value="TAT"/>
    <property type="match status" value="1"/>
</dbReference>
<evidence type="ECO:0000259" key="3">
    <source>
        <dbReference type="Pfam" id="PF00149"/>
    </source>
</evidence>
<dbReference type="InterPro" id="IPR006311">
    <property type="entry name" value="TAT_signal"/>
</dbReference>
<dbReference type="InterPro" id="IPR004843">
    <property type="entry name" value="Calcineurin-like_PHP"/>
</dbReference>
<dbReference type="Pfam" id="PF00149">
    <property type="entry name" value="Metallophos"/>
    <property type="match status" value="1"/>
</dbReference>
<accession>A0A8J3F8B9</accession>
<keyword evidence="1" id="KW-0732">Signal</keyword>
<dbReference type="SUPFAM" id="SSF56300">
    <property type="entry name" value="Metallo-dependent phosphatases"/>
    <property type="match status" value="1"/>
</dbReference>
<name>A0A8J3F8B9_9ACTN</name>
<dbReference type="GO" id="GO:0046872">
    <property type="term" value="F:metal ion binding"/>
    <property type="evidence" value="ECO:0007669"/>
    <property type="project" value="InterPro"/>
</dbReference>
<feature type="region of interest" description="Disordered" evidence="2">
    <location>
        <begin position="378"/>
        <end position="397"/>
    </location>
</feature>
<proteinExistence type="predicted"/>
<organism evidence="5 6">
    <name type="scientific">Pilimelia anulata</name>
    <dbReference type="NCBI Taxonomy" id="53371"/>
    <lineage>
        <taxon>Bacteria</taxon>
        <taxon>Bacillati</taxon>
        <taxon>Actinomycetota</taxon>
        <taxon>Actinomycetes</taxon>
        <taxon>Micromonosporales</taxon>
        <taxon>Micromonosporaceae</taxon>
        <taxon>Pilimelia</taxon>
    </lineage>
</organism>
<evidence type="ECO:0000256" key="1">
    <source>
        <dbReference type="ARBA" id="ARBA00022729"/>
    </source>
</evidence>
<dbReference type="Proteomes" id="UP000649739">
    <property type="component" value="Unassembled WGS sequence"/>
</dbReference>
<dbReference type="InterPro" id="IPR015914">
    <property type="entry name" value="PAPs_N"/>
</dbReference>
<evidence type="ECO:0000313" key="5">
    <source>
        <dbReference type="EMBL" id="GGJ87549.1"/>
    </source>
</evidence>
<comment type="caution">
    <text evidence="5">The sequence shown here is derived from an EMBL/GenBank/DDBJ whole genome shotgun (WGS) entry which is preliminary data.</text>
</comment>
<dbReference type="Gene3D" id="2.60.40.380">
    <property type="entry name" value="Purple acid phosphatase-like, N-terminal"/>
    <property type="match status" value="1"/>
</dbReference>
<reference evidence="5" key="1">
    <citation type="journal article" date="2014" name="Int. J. Syst. Evol. Microbiol.">
        <title>Complete genome sequence of Corynebacterium casei LMG S-19264T (=DSM 44701T), isolated from a smear-ripened cheese.</title>
        <authorList>
            <consortium name="US DOE Joint Genome Institute (JGI-PGF)"/>
            <person name="Walter F."/>
            <person name="Albersmeier A."/>
            <person name="Kalinowski J."/>
            <person name="Ruckert C."/>
        </authorList>
    </citation>
    <scope>NUCLEOTIDE SEQUENCE</scope>
    <source>
        <strain evidence="5">JCM 3090</strain>
    </source>
</reference>
<reference evidence="5" key="2">
    <citation type="submission" date="2020-09" db="EMBL/GenBank/DDBJ databases">
        <authorList>
            <person name="Sun Q."/>
            <person name="Ohkuma M."/>
        </authorList>
    </citation>
    <scope>NUCLEOTIDE SEQUENCE</scope>
    <source>
        <strain evidence="5">JCM 3090</strain>
    </source>
</reference>
<dbReference type="InterPro" id="IPR008963">
    <property type="entry name" value="Purple_acid_Pase-like_N"/>
</dbReference>
<dbReference type="InterPro" id="IPR039331">
    <property type="entry name" value="PAPs-like"/>
</dbReference>
<sequence>MTMAEQMAYWHERARAVSRRRALQLGAAGAASLAASPVLLGGTTACASAGARITPFGRHLGYGADPATQMRVTWQVPQSVDRPVLRLGLSKRDLSDRHPAVLRNLQTIFDDHAVNQFYGQAALDGLRPGTTYYYAVGHAGLDPADGPIHSFTTAPAAGGPLAPFTFTAVGDQGGGDAGGAITRRVLREDPRFHLLIGDISYANRGGSGTLADDYVPTIWDKYLRTIEPVARRVPWLVTTGNHDMEARHWDADAHNGYGGFAYRFQLPGNGPSGCPSVYAVRYGNVGILALDSNDVAYEVKSNRGYSRGRQTSWAEERLAAYRADPTIDFVVCFLHYCAYSTSTNHASDGGVRRKWGPLFDKYRVDLVLNGHNHLYERTDPIRHGRPTRPAPAGGTVDPATDGTVYVVAGGGGGGLYNFPKGAPESYLGRVKDVDEVGTYHWGPGRTKIREKVAWSRVRYTGHSYVAIDVVPARPGGLATMTMRTVTAAGKDAGTEVDRLTLRRRVAPRRP</sequence>
<dbReference type="GO" id="GO:0003993">
    <property type="term" value="F:acid phosphatase activity"/>
    <property type="evidence" value="ECO:0007669"/>
    <property type="project" value="InterPro"/>
</dbReference>
<dbReference type="InterPro" id="IPR029052">
    <property type="entry name" value="Metallo-depent_PP-like"/>
</dbReference>
<evidence type="ECO:0000256" key="2">
    <source>
        <dbReference type="SAM" id="MobiDB-lite"/>
    </source>
</evidence>
<gene>
    <name evidence="5" type="ORF">GCM10010123_16430</name>
</gene>
<evidence type="ECO:0000313" key="6">
    <source>
        <dbReference type="Proteomes" id="UP000649739"/>
    </source>
</evidence>
<feature type="domain" description="Purple acid phosphatase N-terminal" evidence="4">
    <location>
        <begin position="55"/>
        <end position="153"/>
    </location>
</feature>
<evidence type="ECO:0000259" key="4">
    <source>
        <dbReference type="Pfam" id="PF16656"/>
    </source>
</evidence>
<dbReference type="Gene3D" id="3.60.21.10">
    <property type="match status" value="1"/>
</dbReference>
<protein>
    <recommendedName>
        <fullName evidence="7">Purple acid phosphatase</fullName>
    </recommendedName>
</protein>
<feature type="domain" description="Calcineurin-like phosphoesterase" evidence="3">
    <location>
        <begin position="184"/>
        <end position="374"/>
    </location>
</feature>
<keyword evidence="6" id="KW-1185">Reference proteome</keyword>
<dbReference type="PANTHER" id="PTHR22953">
    <property type="entry name" value="ACID PHOSPHATASE RELATED"/>
    <property type="match status" value="1"/>
</dbReference>